<dbReference type="InterPro" id="IPR002782">
    <property type="entry name" value="Mut7-C_RNAse_dom"/>
</dbReference>
<evidence type="ECO:0000313" key="3">
    <source>
        <dbReference type="EMBL" id="SFL02562.1"/>
    </source>
</evidence>
<name>A0A1I4E9X2_9EURY</name>
<keyword evidence="4" id="KW-1185">Reference proteome</keyword>
<dbReference type="AlphaFoldDB" id="A0A1I4E9X2"/>
<evidence type="ECO:0000313" key="4">
    <source>
        <dbReference type="Proteomes" id="UP000199607"/>
    </source>
</evidence>
<proteinExistence type="predicted"/>
<dbReference type="PANTHER" id="PTHR39081">
    <property type="entry name" value="MUT7-C DOMAIN-CONTAINING PROTEIN"/>
    <property type="match status" value="1"/>
</dbReference>
<dbReference type="PANTHER" id="PTHR39081:SF1">
    <property type="entry name" value="MUT7-C RNASE DOMAIN-CONTAINING PROTEIN"/>
    <property type="match status" value="1"/>
</dbReference>
<feature type="region of interest" description="Disordered" evidence="1">
    <location>
        <begin position="109"/>
        <end position="130"/>
    </location>
</feature>
<gene>
    <name evidence="3" type="ORF">SAMN04487950_2022</name>
</gene>
<sequence>MGTVETADDRPRLLLDVMLGKLATYLRMCGYDTMYALDERVEGDDRLLELAEAGGRVLLTRDRQLAGRADDAVLLTERDVEDQLCELRDAGFSLTLDDTPTFCGRCNGPLDSVGGEESETTESTTPRPDYVPDDRPLWRCRECGQYFWKGSHWTDVEARLKEL</sequence>
<dbReference type="Proteomes" id="UP000199607">
    <property type="component" value="Unassembled WGS sequence"/>
</dbReference>
<dbReference type="RefSeq" id="WP_089868990.1">
    <property type="nucleotide sequence ID" value="NZ_FOTC01000002.1"/>
</dbReference>
<dbReference type="EMBL" id="FOTC01000002">
    <property type="protein sequence ID" value="SFL02562.1"/>
    <property type="molecule type" value="Genomic_DNA"/>
</dbReference>
<evidence type="ECO:0000256" key="1">
    <source>
        <dbReference type="SAM" id="MobiDB-lite"/>
    </source>
</evidence>
<protein>
    <recommendedName>
        <fullName evidence="2">Mut7-C RNAse domain-containing protein</fullName>
    </recommendedName>
</protein>
<reference evidence="4" key="1">
    <citation type="submission" date="2016-10" db="EMBL/GenBank/DDBJ databases">
        <authorList>
            <person name="Varghese N."/>
            <person name="Submissions S."/>
        </authorList>
    </citation>
    <scope>NUCLEOTIDE SEQUENCE [LARGE SCALE GENOMIC DNA]</scope>
    <source>
        <strain evidence="4">CGMCC 1.7738</strain>
    </source>
</reference>
<dbReference type="STRING" id="553466.SAMN04487950_2022"/>
<dbReference type="Pfam" id="PF01927">
    <property type="entry name" value="Mut7-C"/>
    <property type="match status" value="1"/>
</dbReference>
<organism evidence="3 4">
    <name type="scientific">Halogranum rubrum</name>
    <dbReference type="NCBI Taxonomy" id="553466"/>
    <lineage>
        <taxon>Archaea</taxon>
        <taxon>Methanobacteriati</taxon>
        <taxon>Methanobacteriota</taxon>
        <taxon>Stenosarchaea group</taxon>
        <taxon>Halobacteria</taxon>
        <taxon>Halobacteriales</taxon>
        <taxon>Haloferacaceae</taxon>
    </lineage>
</organism>
<feature type="domain" description="Mut7-C RNAse" evidence="2">
    <location>
        <begin position="11"/>
        <end position="159"/>
    </location>
</feature>
<evidence type="ECO:0000259" key="2">
    <source>
        <dbReference type="Pfam" id="PF01927"/>
    </source>
</evidence>
<accession>A0A1I4E9X2</accession>